<gene>
    <name evidence="2" type="ORF">H4W80_000285</name>
</gene>
<feature type="transmembrane region" description="Helical" evidence="1">
    <location>
        <begin position="178"/>
        <end position="196"/>
    </location>
</feature>
<feature type="transmembrane region" description="Helical" evidence="1">
    <location>
        <begin position="115"/>
        <end position="136"/>
    </location>
</feature>
<accession>A0ABR9LP27</accession>
<dbReference type="Proteomes" id="UP000633509">
    <property type="component" value="Unassembled WGS sequence"/>
</dbReference>
<keyword evidence="3" id="KW-1185">Reference proteome</keyword>
<protein>
    <submittedName>
        <fullName evidence="2">Uncharacterized protein (DUF983 family)</fullName>
    </submittedName>
</protein>
<name>A0ABR9LP27_9ACTN</name>
<comment type="caution">
    <text evidence="2">The sequence shown here is derived from an EMBL/GenBank/DDBJ whole genome shotgun (WGS) entry which is preliminary data.</text>
</comment>
<evidence type="ECO:0000313" key="3">
    <source>
        <dbReference type="Proteomes" id="UP000633509"/>
    </source>
</evidence>
<proteinExistence type="predicted"/>
<evidence type="ECO:0000313" key="2">
    <source>
        <dbReference type="EMBL" id="MBE1582027.1"/>
    </source>
</evidence>
<evidence type="ECO:0000256" key="1">
    <source>
        <dbReference type="SAM" id="Phobius"/>
    </source>
</evidence>
<feature type="transmembrane region" description="Helical" evidence="1">
    <location>
        <begin position="21"/>
        <end position="40"/>
    </location>
</feature>
<feature type="transmembrane region" description="Helical" evidence="1">
    <location>
        <begin position="148"/>
        <end position="166"/>
    </location>
</feature>
<organism evidence="2 3">
    <name type="scientific">Nonomuraea angiospora</name>
    <dbReference type="NCBI Taxonomy" id="46172"/>
    <lineage>
        <taxon>Bacteria</taxon>
        <taxon>Bacillati</taxon>
        <taxon>Actinomycetota</taxon>
        <taxon>Actinomycetes</taxon>
        <taxon>Streptosporangiales</taxon>
        <taxon>Streptosporangiaceae</taxon>
        <taxon>Nonomuraea</taxon>
    </lineage>
</organism>
<feature type="transmembrane region" description="Helical" evidence="1">
    <location>
        <begin position="77"/>
        <end position="95"/>
    </location>
</feature>
<feature type="transmembrane region" description="Helical" evidence="1">
    <location>
        <begin position="46"/>
        <end position="65"/>
    </location>
</feature>
<dbReference type="RefSeq" id="WP_192783378.1">
    <property type="nucleotide sequence ID" value="NZ_JADBEK010000001.1"/>
</dbReference>
<sequence>MDPSGSDGSGSGQDLARVARLLAQIVTPTTLIASVLMYFGSVRLNSLYWVLGVNSSMLSFTFQEYVLRSVHVADEPVLLSLLVLLVLILVAPFANDVLIRFTTWHRTATWWTGSALLALGAVSIMAFLVAMCHWLGKSWELPLWAQSILLDLGAALLFYSFYVFKMARTGPVVSTGQVVQRTVLVVLVLLSLLWIVDDRARRAGEADAKDMKEHPEQRLVAVVVYAPQRLNLEDPGIREIPLTDPNAEFRYKYTGLRLLIESSGQYFVVSVCWPTTAGTRAIALPADGSIRLETLSDGKKRSCPKGQ</sequence>
<keyword evidence="1" id="KW-0472">Membrane</keyword>
<reference evidence="2 3" key="1">
    <citation type="submission" date="2020-10" db="EMBL/GenBank/DDBJ databases">
        <title>Sequencing the genomes of 1000 actinobacteria strains.</title>
        <authorList>
            <person name="Klenk H.-P."/>
        </authorList>
    </citation>
    <scope>NUCLEOTIDE SEQUENCE [LARGE SCALE GENOMIC DNA]</scope>
    <source>
        <strain evidence="2 3">DSM 43173</strain>
    </source>
</reference>
<dbReference type="EMBL" id="JADBEK010000001">
    <property type="protein sequence ID" value="MBE1582027.1"/>
    <property type="molecule type" value="Genomic_DNA"/>
</dbReference>
<keyword evidence="1" id="KW-0812">Transmembrane</keyword>
<keyword evidence="1" id="KW-1133">Transmembrane helix</keyword>